<accession>A0A193LIZ3</accession>
<name>A0A193LIZ3_9GAMM</name>
<dbReference type="AlphaFoldDB" id="A0A193LIZ3"/>
<dbReference type="STRING" id="1548547.BA177_15555"/>
<dbReference type="KEGG" id="woc:BA177_15555"/>
<dbReference type="Proteomes" id="UP000092695">
    <property type="component" value="Chromosome"/>
</dbReference>
<keyword evidence="2" id="KW-1185">Reference proteome</keyword>
<evidence type="ECO:0000313" key="1">
    <source>
        <dbReference type="EMBL" id="ANO52413.1"/>
    </source>
</evidence>
<evidence type="ECO:0000313" key="2">
    <source>
        <dbReference type="Proteomes" id="UP000092695"/>
    </source>
</evidence>
<sequence length="80" mass="9165">MFVRSLAYPLFAVVLANRRLYFPECLTAALVIETDGLIPAGRIEESEFDFHWQTAQQSVALERSVYGLLPSGQKNRYRSR</sequence>
<organism evidence="1 2">
    <name type="scientific">Woeseia oceani</name>
    <dbReference type="NCBI Taxonomy" id="1548547"/>
    <lineage>
        <taxon>Bacteria</taxon>
        <taxon>Pseudomonadati</taxon>
        <taxon>Pseudomonadota</taxon>
        <taxon>Gammaproteobacteria</taxon>
        <taxon>Woeseiales</taxon>
        <taxon>Woeseiaceae</taxon>
        <taxon>Woeseia</taxon>
    </lineage>
</organism>
<protein>
    <submittedName>
        <fullName evidence="1">Uncharacterized protein</fullName>
    </submittedName>
</protein>
<reference evidence="1 2" key="1">
    <citation type="submission" date="2016-06" db="EMBL/GenBank/DDBJ databases">
        <title>Complete genome sequence of a deep-branching marine Gamma Proteobacterium Woeseia oceani type strain XK5.</title>
        <authorList>
            <person name="Mu D."/>
            <person name="Du Z."/>
        </authorList>
    </citation>
    <scope>NUCLEOTIDE SEQUENCE [LARGE SCALE GENOMIC DNA]</scope>
    <source>
        <strain evidence="1 2">XK5</strain>
    </source>
</reference>
<dbReference type="EMBL" id="CP016268">
    <property type="protein sequence ID" value="ANO52413.1"/>
    <property type="molecule type" value="Genomic_DNA"/>
</dbReference>
<gene>
    <name evidence="1" type="ORF">BA177_15555</name>
</gene>
<proteinExistence type="predicted"/>